<evidence type="ECO:0000256" key="7">
    <source>
        <dbReference type="SAM" id="MobiDB-lite"/>
    </source>
</evidence>
<name>M7T2C7_EUTLA</name>
<reference evidence="9" key="1">
    <citation type="journal article" date="2013" name="Genome Announc.">
        <title>Draft genome sequence of the grapevine dieback fungus Eutypa lata UCR-EL1.</title>
        <authorList>
            <person name="Blanco-Ulate B."/>
            <person name="Rolshausen P.E."/>
            <person name="Cantu D."/>
        </authorList>
    </citation>
    <scope>NUCLEOTIDE SEQUENCE [LARGE SCALE GENOMIC DNA]</scope>
    <source>
        <strain evidence="9">UCR-EL1</strain>
    </source>
</reference>
<dbReference type="eggNOG" id="ENOG502SQ99">
    <property type="taxonomic scope" value="Eukaryota"/>
</dbReference>
<dbReference type="GO" id="GO:0046872">
    <property type="term" value="F:metal ion binding"/>
    <property type="evidence" value="ECO:0007669"/>
    <property type="project" value="UniProtKB-KW"/>
</dbReference>
<dbReference type="GO" id="GO:0003677">
    <property type="term" value="F:DNA binding"/>
    <property type="evidence" value="ECO:0007669"/>
    <property type="project" value="UniProtKB-KW"/>
</dbReference>
<evidence type="ECO:0000256" key="6">
    <source>
        <dbReference type="ARBA" id="ARBA00023242"/>
    </source>
</evidence>
<proteinExistence type="predicted"/>
<gene>
    <name evidence="8" type="ORF">UCREL1_9050</name>
</gene>
<dbReference type="InterPro" id="IPR052360">
    <property type="entry name" value="Transcr_Regulatory_Proteins"/>
</dbReference>
<dbReference type="KEGG" id="ela:UCREL1_9050"/>
<keyword evidence="4" id="KW-0238">DNA-binding</keyword>
<feature type="region of interest" description="Disordered" evidence="7">
    <location>
        <begin position="413"/>
        <end position="440"/>
    </location>
</feature>
<keyword evidence="1" id="KW-0479">Metal-binding</keyword>
<feature type="compositionally biased region" description="Low complexity" evidence="7">
    <location>
        <begin position="413"/>
        <end position="422"/>
    </location>
</feature>
<evidence type="ECO:0000256" key="4">
    <source>
        <dbReference type="ARBA" id="ARBA00023125"/>
    </source>
</evidence>
<evidence type="ECO:0000256" key="2">
    <source>
        <dbReference type="ARBA" id="ARBA00022833"/>
    </source>
</evidence>
<sequence>MWHAVVCLGAVYESYASTTWGCTTILPRKVPEKSEFALRQFNLAIKHLLNAAHRGEDKWRALAASILFTCICSIQGLHGEARVHLAAGRNLLDELDTENTKLYSQGSGQKPSYSSAHAAVPIPLGSLRPIVTTLDLHARALSNGPLVYKLESLPANDSYTVWRYYQPPPLADENPNTVSARGPGSWQYLTGENLVKANRAAESLFNGILLAQAESVDDIAALTTQAATDKLEMLSTRQAPYKRCYANLTTALHAFTEEMEGRSKQVSDSSGASQSLTRAYLTFKVYHSCIRLFFFNDPEMPELRLDPAKMSAYHKDILDLVERILQLGSPRSSSFIPVPSTTQPLSIVAMSGIPQSNRRRATALLRRYPRREGLWDTMFAAALSDLIMDREKEILAERRESGARAAAAAAAAASADANAGSGKSRGAEKEEEVEKKENDDEEIVEVLDRQYGTRVVFKGERRAEVRLCTWREWMAGQPGKTRLLEW</sequence>
<organism evidence="8 9">
    <name type="scientific">Eutypa lata (strain UCR-EL1)</name>
    <name type="common">Grapevine dieback disease fungus</name>
    <name type="synonym">Eutypa armeniacae</name>
    <dbReference type="NCBI Taxonomy" id="1287681"/>
    <lineage>
        <taxon>Eukaryota</taxon>
        <taxon>Fungi</taxon>
        <taxon>Dikarya</taxon>
        <taxon>Ascomycota</taxon>
        <taxon>Pezizomycotina</taxon>
        <taxon>Sordariomycetes</taxon>
        <taxon>Xylariomycetidae</taxon>
        <taxon>Xylariales</taxon>
        <taxon>Diatrypaceae</taxon>
        <taxon>Eutypa</taxon>
    </lineage>
</organism>
<dbReference type="PANTHER" id="PTHR36206:SF12">
    <property type="entry name" value="ASPERCRYPTIN BIOSYNTHESIS CLUSTER-SPECIFIC TRANSCRIPTION REGULATOR ATNN-RELATED"/>
    <property type="match status" value="1"/>
</dbReference>
<dbReference type="OrthoDB" id="2593732at2759"/>
<dbReference type="PANTHER" id="PTHR36206">
    <property type="entry name" value="ASPERCRYPTIN BIOSYNTHESIS CLUSTER-SPECIFIC TRANSCRIPTION REGULATOR ATNN-RELATED"/>
    <property type="match status" value="1"/>
</dbReference>
<evidence type="ECO:0000256" key="3">
    <source>
        <dbReference type="ARBA" id="ARBA00023015"/>
    </source>
</evidence>
<feature type="compositionally biased region" description="Basic and acidic residues" evidence="7">
    <location>
        <begin position="425"/>
        <end position="438"/>
    </location>
</feature>
<dbReference type="HOGENOM" id="CLU_011409_2_2_1"/>
<evidence type="ECO:0000313" key="9">
    <source>
        <dbReference type="Proteomes" id="UP000012174"/>
    </source>
</evidence>
<evidence type="ECO:0000313" key="8">
    <source>
        <dbReference type="EMBL" id="EMR63981.1"/>
    </source>
</evidence>
<accession>M7T2C7</accession>
<keyword evidence="3" id="KW-0805">Transcription regulation</keyword>
<evidence type="ECO:0000256" key="5">
    <source>
        <dbReference type="ARBA" id="ARBA00023163"/>
    </source>
</evidence>
<keyword evidence="2" id="KW-0862">Zinc</keyword>
<dbReference type="EMBL" id="KB707128">
    <property type="protein sequence ID" value="EMR63981.1"/>
    <property type="molecule type" value="Genomic_DNA"/>
</dbReference>
<dbReference type="Proteomes" id="UP000012174">
    <property type="component" value="Unassembled WGS sequence"/>
</dbReference>
<keyword evidence="6" id="KW-0539">Nucleus</keyword>
<dbReference type="AlphaFoldDB" id="M7T2C7"/>
<keyword evidence="9" id="KW-1185">Reference proteome</keyword>
<keyword evidence="5" id="KW-0804">Transcription</keyword>
<evidence type="ECO:0000256" key="1">
    <source>
        <dbReference type="ARBA" id="ARBA00022723"/>
    </source>
</evidence>
<protein>
    <submittedName>
        <fullName evidence="8">Putative c6 zinc finger domain-containing protein</fullName>
    </submittedName>
</protein>